<protein>
    <submittedName>
        <fullName evidence="2">Uncharacterized protein</fullName>
    </submittedName>
</protein>
<name>A0A7U9DTC4_STRLI</name>
<dbReference type="EMBL" id="CM001889">
    <property type="protein sequence ID" value="EOY49799.1"/>
    <property type="molecule type" value="Genomic_DNA"/>
</dbReference>
<evidence type="ECO:0000256" key="1">
    <source>
        <dbReference type="SAM" id="MobiDB-lite"/>
    </source>
</evidence>
<dbReference type="AlphaFoldDB" id="A0A7U9DTC4"/>
<evidence type="ECO:0000313" key="3">
    <source>
        <dbReference type="Proteomes" id="UP000014062"/>
    </source>
</evidence>
<evidence type="ECO:0000313" key="2">
    <source>
        <dbReference type="EMBL" id="EOY49799.1"/>
    </source>
</evidence>
<gene>
    <name evidence="2" type="ORF">SLI_5091</name>
</gene>
<proteinExistence type="predicted"/>
<organism evidence="2 3">
    <name type="scientific">Streptomyces lividans 1326</name>
    <dbReference type="NCBI Taxonomy" id="1200984"/>
    <lineage>
        <taxon>Bacteria</taxon>
        <taxon>Bacillati</taxon>
        <taxon>Actinomycetota</taxon>
        <taxon>Actinomycetes</taxon>
        <taxon>Kitasatosporales</taxon>
        <taxon>Streptomycetaceae</taxon>
        <taxon>Streptomyces</taxon>
    </lineage>
</organism>
<accession>A0A7U9DTC4</accession>
<feature type="region of interest" description="Disordered" evidence="1">
    <location>
        <begin position="1"/>
        <end position="31"/>
    </location>
</feature>
<sequence length="41" mass="4567">MNVGVVPPRRCAHTVPPGARRAEPGNSQGHFPRRGVYSLRW</sequence>
<dbReference type="Proteomes" id="UP000014062">
    <property type="component" value="Chromosome"/>
</dbReference>
<reference evidence="3" key="1">
    <citation type="journal article" date="2013" name="Genome Biol. Evol.">
        <title>The genome sequence of Streptomyces lividans 66 reveals a novel tRNA-dependent peptide biosynthetic system within a metal-related genomic island.</title>
        <authorList>
            <person name="Cruz-Morales P."/>
            <person name="Vijgenboom E."/>
            <person name="Iruegas-Bocardo F."/>
            <person name="Girard G."/>
            <person name="Yanez-Guerra L.A."/>
            <person name="Ramos-Aboites H.E."/>
            <person name="Pernodet J.L."/>
            <person name="Anne J."/>
            <person name="van Wezel G.P."/>
            <person name="Barona-Gomez F."/>
        </authorList>
    </citation>
    <scope>NUCLEOTIDE SEQUENCE [LARGE SCALE GENOMIC DNA]</scope>
    <source>
        <strain evidence="3">1326</strain>
    </source>
</reference>